<name>A0A2P2NAS5_RHIMU</name>
<proteinExistence type="predicted"/>
<accession>A0A2P2NAS5</accession>
<evidence type="ECO:0000313" key="1">
    <source>
        <dbReference type="EMBL" id="MBX39592.1"/>
    </source>
</evidence>
<reference evidence="1" key="1">
    <citation type="submission" date="2018-02" db="EMBL/GenBank/DDBJ databases">
        <title>Rhizophora mucronata_Transcriptome.</title>
        <authorList>
            <person name="Meera S.P."/>
            <person name="Sreeshan A."/>
            <person name="Augustine A."/>
        </authorList>
    </citation>
    <scope>NUCLEOTIDE SEQUENCE</scope>
    <source>
        <tissue evidence="1">Leaf</tissue>
    </source>
</reference>
<dbReference type="AlphaFoldDB" id="A0A2P2NAS5"/>
<organism evidence="1">
    <name type="scientific">Rhizophora mucronata</name>
    <name type="common">Asiatic mangrove</name>
    <dbReference type="NCBI Taxonomy" id="61149"/>
    <lineage>
        <taxon>Eukaryota</taxon>
        <taxon>Viridiplantae</taxon>
        <taxon>Streptophyta</taxon>
        <taxon>Embryophyta</taxon>
        <taxon>Tracheophyta</taxon>
        <taxon>Spermatophyta</taxon>
        <taxon>Magnoliopsida</taxon>
        <taxon>eudicotyledons</taxon>
        <taxon>Gunneridae</taxon>
        <taxon>Pentapetalae</taxon>
        <taxon>rosids</taxon>
        <taxon>fabids</taxon>
        <taxon>Malpighiales</taxon>
        <taxon>Rhizophoraceae</taxon>
        <taxon>Rhizophora</taxon>
    </lineage>
</organism>
<sequence length="45" mass="5240">MHVLTNYVVIYPSVWLLWICPITNSPVQYPQNMEHNSRDPGKPNS</sequence>
<dbReference type="EMBL" id="GGEC01059108">
    <property type="protein sequence ID" value="MBX39592.1"/>
    <property type="molecule type" value="Transcribed_RNA"/>
</dbReference>
<protein>
    <submittedName>
        <fullName evidence="1">Uncharacterized protein</fullName>
    </submittedName>
</protein>